<keyword evidence="14" id="KW-0251">Elongation factor</keyword>
<dbReference type="GO" id="GO:0005886">
    <property type="term" value="C:plasma membrane"/>
    <property type="evidence" value="ECO:0007669"/>
    <property type="project" value="UniProtKB-SubCell"/>
</dbReference>
<dbReference type="Gene3D" id="3.40.50.300">
    <property type="entry name" value="P-loop containing nucleotide triphosphate hydrolases"/>
    <property type="match status" value="1"/>
</dbReference>
<keyword evidence="5 12" id="KW-0648">Protein biosynthesis</keyword>
<evidence type="ECO:0000256" key="7">
    <source>
        <dbReference type="ARBA" id="ARBA00023136"/>
    </source>
</evidence>
<accession>A0A0Q2XW24</accession>
<dbReference type="FunFam" id="3.30.70.870:FF:000004">
    <property type="entry name" value="Translation factor GUF1, mitochondrial"/>
    <property type="match status" value="1"/>
</dbReference>
<dbReference type="FunFam" id="2.40.30.10:FF:000015">
    <property type="entry name" value="Translation factor GUF1, mitochondrial"/>
    <property type="match status" value="1"/>
</dbReference>
<dbReference type="FunFam" id="3.30.70.240:FF:000007">
    <property type="entry name" value="Translation factor GUF1, mitochondrial"/>
    <property type="match status" value="1"/>
</dbReference>
<dbReference type="CDD" id="cd16260">
    <property type="entry name" value="EF4_III"/>
    <property type="match status" value="1"/>
</dbReference>
<evidence type="ECO:0000256" key="11">
    <source>
        <dbReference type="ARBA" id="ARBA00066744"/>
    </source>
</evidence>
<keyword evidence="2 12" id="KW-1003">Cell membrane</keyword>
<keyword evidence="15" id="KW-1185">Reference proteome</keyword>
<dbReference type="SUPFAM" id="SSF54980">
    <property type="entry name" value="EF-G C-terminal domain-like"/>
    <property type="match status" value="2"/>
</dbReference>
<dbReference type="InterPro" id="IPR035654">
    <property type="entry name" value="LepA_IV"/>
</dbReference>
<dbReference type="PROSITE" id="PS51722">
    <property type="entry name" value="G_TR_2"/>
    <property type="match status" value="1"/>
</dbReference>
<dbReference type="FunCoup" id="A0A0Q2XW24">
    <property type="interactions" value="719"/>
</dbReference>
<comment type="similarity">
    <text evidence="10">Belongs to the GTP-binding elongation factor family. LepA subfamily.</text>
</comment>
<dbReference type="NCBIfam" id="TIGR00231">
    <property type="entry name" value="small_GTP"/>
    <property type="match status" value="1"/>
</dbReference>
<dbReference type="InterPro" id="IPR006297">
    <property type="entry name" value="EF-4"/>
</dbReference>
<dbReference type="InterPro" id="IPR004161">
    <property type="entry name" value="EFTu-like_2"/>
</dbReference>
<dbReference type="InterPro" id="IPR013842">
    <property type="entry name" value="LepA_CTD"/>
</dbReference>
<dbReference type="GO" id="GO:0005525">
    <property type="term" value="F:GTP binding"/>
    <property type="evidence" value="ECO:0007669"/>
    <property type="project" value="UniProtKB-UniRule"/>
</dbReference>
<keyword evidence="7 12" id="KW-0472">Membrane</keyword>
<dbReference type="FunFam" id="3.40.50.300:FF:000078">
    <property type="entry name" value="Elongation factor 4"/>
    <property type="match status" value="1"/>
</dbReference>
<comment type="similarity">
    <text evidence="1 12">Belongs to the TRAFAC class translation factor GTPase superfamily. Classic translation factor GTPase family. LepA subfamily.</text>
</comment>
<dbReference type="InterPro" id="IPR027417">
    <property type="entry name" value="P-loop_NTPase"/>
</dbReference>
<dbReference type="InterPro" id="IPR005225">
    <property type="entry name" value="Small_GTP-bd"/>
</dbReference>
<dbReference type="FunFam" id="3.30.70.2570:FF:000001">
    <property type="entry name" value="Translation factor GUF1, mitochondrial"/>
    <property type="match status" value="1"/>
</dbReference>
<dbReference type="CDD" id="cd03699">
    <property type="entry name" value="EF4_II"/>
    <property type="match status" value="1"/>
</dbReference>
<dbReference type="InterPro" id="IPR000640">
    <property type="entry name" value="EFG_V-like"/>
</dbReference>
<evidence type="ECO:0000256" key="3">
    <source>
        <dbReference type="ARBA" id="ARBA00022741"/>
    </source>
</evidence>
<name>A0A0Q2XW24_VIBFU</name>
<evidence type="ECO:0000313" key="15">
    <source>
        <dbReference type="Proteomes" id="UP000051221"/>
    </source>
</evidence>
<dbReference type="Proteomes" id="UP000051221">
    <property type="component" value="Unassembled WGS sequence"/>
</dbReference>
<evidence type="ECO:0000259" key="13">
    <source>
        <dbReference type="PROSITE" id="PS51722"/>
    </source>
</evidence>
<dbReference type="GO" id="GO:0003924">
    <property type="term" value="F:GTPase activity"/>
    <property type="evidence" value="ECO:0007669"/>
    <property type="project" value="UniProtKB-UniRule"/>
</dbReference>
<dbReference type="GO" id="GO:0003746">
    <property type="term" value="F:translation elongation factor activity"/>
    <property type="evidence" value="ECO:0007669"/>
    <property type="project" value="UniProtKB-UniRule"/>
</dbReference>
<dbReference type="PANTHER" id="PTHR43512:SF4">
    <property type="entry name" value="TRANSLATION FACTOR GUF1 HOMOLOG, CHLOROPLASTIC"/>
    <property type="match status" value="1"/>
</dbReference>
<evidence type="ECO:0000256" key="1">
    <source>
        <dbReference type="ARBA" id="ARBA00005454"/>
    </source>
</evidence>
<dbReference type="GO" id="GO:0043022">
    <property type="term" value="F:ribosome binding"/>
    <property type="evidence" value="ECO:0007669"/>
    <property type="project" value="UniProtKB-UniRule"/>
</dbReference>
<dbReference type="NCBIfam" id="TIGR01393">
    <property type="entry name" value="lepA"/>
    <property type="match status" value="1"/>
</dbReference>
<dbReference type="GeneID" id="50533586"/>
<dbReference type="EMBL" id="LKHS01000014">
    <property type="protein sequence ID" value="KQH84900.1"/>
    <property type="molecule type" value="Genomic_DNA"/>
</dbReference>
<keyword evidence="4 12" id="KW-0378">Hydrolase</keyword>
<dbReference type="GO" id="GO:0097216">
    <property type="term" value="F:guanosine tetraphosphate binding"/>
    <property type="evidence" value="ECO:0007669"/>
    <property type="project" value="UniProtKB-ARBA"/>
</dbReference>
<dbReference type="Pfam" id="PF00679">
    <property type="entry name" value="EFG_C"/>
    <property type="match status" value="1"/>
</dbReference>
<dbReference type="InParanoid" id="A0A0Q2XW24"/>
<sequence>MKHIRNFSIIAHIDHGKSTLSDRLIQVCGGLSDREMAEQVLDSMDLERERGITIKAQSVTLDYHAKDGETYQLNFIDTPGHVDFSYEVSRSLAACEGALLVVDAGQGVEAQTLANCYTAIEMDLEVVPILNKIDLPAAEPERVAEEIEDIVGIDAIDAVRCSAKTGVGVDEVLEKIVSAIPAPEGDPDAPLQALIIDSWFDNYLGVVSLVRIKNGKLKKNDKIKVMSTGQVWGVDRLGIFTPKQVDTNDLETGEVGWVVCGIKDILGAPVGDTLTLAKNGCDKPLPGFKKVKPQVYAGLFPVSSDDYEAFRDALGKLSLNDASLFYEPETSAALGFGFRCGFLGMLHMEIIQERLEREYDLDLITTAPTVVYEVLKTDKELMLVDSPAKLPAINDIEEIREPIARCNILVPADYLGNVITLCIEKRGIQVDMVYHGNQVALTYDIPMAEVVLDFFDRLKSTSRGYASLDYGFQRFEASNMVRVDVLLNGDKVDALAIITHKDQSQSRGRLLVEKMKEFIPRQMFDIAIQAAIGNHIIARSTVKQLRKNVLAKCYGGDVSRKKKLLKKQKEGKKRMKQIGNVELPQEAFLAILHVGKD</sequence>
<dbReference type="InterPro" id="IPR031157">
    <property type="entry name" value="G_TR_CS"/>
</dbReference>
<dbReference type="Pfam" id="PF00009">
    <property type="entry name" value="GTP_EFTU"/>
    <property type="match status" value="1"/>
</dbReference>
<evidence type="ECO:0000256" key="6">
    <source>
        <dbReference type="ARBA" id="ARBA00023134"/>
    </source>
</evidence>
<dbReference type="CDD" id="cd03709">
    <property type="entry name" value="lepA_C"/>
    <property type="match status" value="1"/>
</dbReference>
<dbReference type="EC" id="3.6.5.n1" evidence="11 12"/>
<evidence type="ECO:0000256" key="10">
    <source>
        <dbReference type="ARBA" id="ARBA00061052"/>
    </source>
</evidence>
<evidence type="ECO:0000313" key="14">
    <source>
        <dbReference type="EMBL" id="KQH84900.1"/>
    </source>
</evidence>
<dbReference type="InterPro" id="IPR000795">
    <property type="entry name" value="T_Tr_GTP-bd_dom"/>
</dbReference>
<feature type="binding site" evidence="12">
    <location>
        <begin position="14"/>
        <end position="19"/>
    </location>
    <ligand>
        <name>GTP</name>
        <dbReference type="ChEBI" id="CHEBI:37565"/>
    </ligand>
</feature>
<dbReference type="AlphaFoldDB" id="A0A0Q2XW24"/>
<feature type="binding site" evidence="12">
    <location>
        <begin position="131"/>
        <end position="134"/>
    </location>
    <ligand>
        <name>GTP</name>
        <dbReference type="ChEBI" id="CHEBI:37565"/>
    </ligand>
</feature>
<dbReference type="RefSeq" id="WP_004729151.1">
    <property type="nucleotide sequence ID" value="NZ_CABLCD010000020.1"/>
</dbReference>
<evidence type="ECO:0000256" key="9">
    <source>
        <dbReference type="ARBA" id="ARBA00057626"/>
    </source>
</evidence>
<dbReference type="InterPro" id="IPR038363">
    <property type="entry name" value="LepA_C_sf"/>
</dbReference>
<dbReference type="PRINTS" id="PR00315">
    <property type="entry name" value="ELONGATNFCT"/>
</dbReference>
<dbReference type="PROSITE" id="PS00301">
    <property type="entry name" value="G_TR_1"/>
    <property type="match status" value="1"/>
</dbReference>
<protein>
    <recommendedName>
        <fullName evidence="11 12">Elongation factor 4</fullName>
        <shortName evidence="12">EF-4</shortName>
        <ecNumber evidence="11 12">3.6.5.n1</ecNumber>
    </recommendedName>
    <alternativeName>
        <fullName evidence="12">Ribosomal back-translocase LepA</fullName>
    </alternativeName>
</protein>
<organism evidence="14 15">
    <name type="scientific">Vibrio furnissii</name>
    <dbReference type="NCBI Taxonomy" id="29494"/>
    <lineage>
        <taxon>Bacteria</taxon>
        <taxon>Pseudomonadati</taxon>
        <taxon>Pseudomonadota</taxon>
        <taxon>Gammaproteobacteria</taxon>
        <taxon>Vibrionales</taxon>
        <taxon>Vibrionaceae</taxon>
        <taxon>Vibrio</taxon>
    </lineage>
</organism>
<dbReference type="CDD" id="cd01890">
    <property type="entry name" value="LepA"/>
    <property type="match status" value="1"/>
</dbReference>
<dbReference type="Pfam" id="PF03144">
    <property type="entry name" value="GTP_EFTU_D2"/>
    <property type="match status" value="1"/>
</dbReference>
<dbReference type="Gene3D" id="3.30.70.870">
    <property type="entry name" value="Elongation Factor G (Translational Gtpase), domain 3"/>
    <property type="match status" value="1"/>
</dbReference>
<reference evidence="14 15" key="1">
    <citation type="submission" date="2015-08" db="EMBL/GenBank/DDBJ databases">
        <title>Antibacterial properties of a collection of Vibrionaceae strains.</title>
        <authorList>
            <person name="Giubergia S."/>
        </authorList>
    </citation>
    <scope>NUCLEOTIDE SEQUENCE [LARGE SCALE GENOMIC DNA]</scope>
    <source>
        <strain evidence="14 15">S0821</strain>
    </source>
</reference>
<evidence type="ECO:0000256" key="8">
    <source>
        <dbReference type="ARBA" id="ARBA00050293"/>
    </source>
</evidence>
<dbReference type="Pfam" id="PF06421">
    <property type="entry name" value="LepA_C"/>
    <property type="match status" value="1"/>
</dbReference>
<evidence type="ECO:0000256" key="5">
    <source>
        <dbReference type="ARBA" id="ARBA00022917"/>
    </source>
</evidence>
<dbReference type="InterPro" id="IPR035647">
    <property type="entry name" value="EFG_III/V"/>
</dbReference>
<comment type="function">
    <text evidence="9 12">Required for accurate and efficient protein synthesis under certain stress conditions. May act as a fidelity factor of the translation reaction, by catalyzing a one-codon backward translocation of tRNAs on improperly translocated ribosomes. Back-translocation proceeds from a post-translocation (POST) complex to a pre-translocation (PRE) complex, thus giving elongation factor G a second chance to translocate the tRNAs correctly. Binds to ribosomes in a GTP-dependent manner.</text>
</comment>
<dbReference type="Gene3D" id="3.30.70.2570">
    <property type="entry name" value="Elongation factor 4, C-terminal domain"/>
    <property type="match status" value="1"/>
</dbReference>
<dbReference type="HAMAP" id="MF_00071">
    <property type="entry name" value="LepA"/>
    <property type="match status" value="1"/>
</dbReference>
<comment type="catalytic activity">
    <reaction evidence="8 12">
        <text>GTP + H2O = GDP + phosphate + H(+)</text>
        <dbReference type="Rhea" id="RHEA:19669"/>
        <dbReference type="ChEBI" id="CHEBI:15377"/>
        <dbReference type="ChEBI" id="CHEBI:15378"/>
        <dbReference type="ChEBI" id="CHEBI:37565"/>
        <dbReference type="ChEBI" id="CHEBI:43474"/>
        <dbReference type="ChEBI" id="CHEBI:58189"/>
        <dbReference type="EC" id="3.6.5.n1"/>
    </reaction>
</comment>
<comment type="caution">
    <text evidence="14">The sequence shown here is derived from an EMBL/GenBank/DDBJ whole genome shotgun (WGS) entry which is preliminary data.</text>
</comment>
<dbReference type="Gene3D" id="2.40.30.10">
    <property type="entry name" value="Translation factors"/>
    <property type="match status" value="1"/>
</dbReference>
<comment type="subcellular location">
    <subcellularLocation>
        <location evidence="12">Cell membrane</location>
        <topology evidence="12">Peripheral membrane protein</topology>
        <orientation evidence="12">Cytoplasmic side</orientation>
    </subcellularLocation>
</comment>
<feature type="domain" description="Tr-type G" evidence="13">
    <location>
        <begin position="2"/>
        <end position="184"/>
    </location>
</feature>
<dbReference type="Gene3D" id="3.30.70.240">
    <property type="match status" value="1"/>
</dbReference>
<evidence type="ECO:0000256" key="2">
    <source>
        <dbReference type="ARBA" id="ARBA00022475"/>
    </source>
</evidence>
<keyword evidence="6 12" id="KW-0342">GTP-binding</keyword>
<keyword evidence="3 12" id="KW-0547">Nucleotide-binding</keyword>
<gene>
    <name evidence="12" type="primary">lepA</name>
    <name evidence="14" type="ORF">AMR76_15170</name>
</gene>
<proteinExistence type="inferred from homology"/>
<dbReference type="SUPFAM" id="SSF52540">
    <property type="entry name" value="P-loop containing nucleoside triphosphate hydrolases"/>
    <property type="match status" value="1"/>
</dbReference>
<evidence type="ECO:0000256" key="4">
    <source>
        <dbReference type="ARBA" id="ARBA00022801"/>
    </source>
</evidence>
<dbReference type="SMART" id="SM00838">
    <property type="entry name" value="EFG_C"/>
    <property type="match status" value="1"/>
</dbReference>
<evidence type="ECO:0000256" key="12">
    <source>
        <dbReference type="HAMAP-Rule" id="MF_00071"/>
    </source>
</evidence>
<dbReference type="PANTHER" id="PTHR43512">
    <property type="entry name" value="TRANSLATION FACTOR GUF1-RELATED"/>
    <property type="match status" value="1"/>
</dbReference>
<dbReference type="GO" id="GO:0045727">
    <property type="term" value="P:positive regulation of translation"/>
    <property type="evidence" value="ECO:0007669"/>
    <property type="project" value="UniProtKB-UniRule"/>
</dbReference>